<dbReference type="PANTHER" id="PTHR46720:SF3">
    <property type="entry name" value="FAD-BINDING DOMAIN-CONTAINING PROTEIN-RELATED"/>
    <property type="match status" value="1"/>
</dbReference>
<reference evidence="6" key="2">
    <citation type="submission" date="2023-06" db="EMBL/GenBank/DDBJ databases">
        <authorList>
            <consortium name="Lawrence Berkeley National Laboratory"/>
            <person name="Haridas S."/>
            <person name="Hensen N."/>
            <person name="Bonometti L."/>
            <person name="Westerberg I."/>
            <person name="Brannstrom I.O."/>
            <person name="Guillou S."/>
            <person name="Cros-Aarteil S."/>
            <person name="Calhoun S."/>
            <person name="Kuo A."/>
            <person name="Mondo S."/>
            <person name="Pangilinan J."/>
            <person name="Riley R."/>
            <person name="Labutti K."/>
            <person name="Andreopoulos B."/>
            <person name="Lipzen A."/>
            <person name="Chen C."/>
            <person name="Yanf M."/>
            <person name="Daum C."/>
            <person name="Ng V."/>
            <person name="Clum A."/>
            <person name="Steindorff A."/>
            <person name="Ohm R."/>
            <person name="Martin F."/>
            <person name="Silar P."/>
            <person name="Natvig D."/>
            <person name="Lalanne C."/>
            <person name="Gautier V."/>
            <person name="Ament-Velasquez S.L."/>
            <person name="Kruys A."/>
            <person name="Hutchinson M.I."/>
            <person name="Powell A.J."/>
            <person name="Barry K."/>
            <person name="Miller A.N."/>
            <person name="Grigoriev I.V."/>
            <person name="Debuchy R."/>
            <person name="Gladieux P."/>
            <person name="Thoren M.H."/>
            <person name="Johannesson H."/>
        </authorList>
    </citation>
    <scope>NUCLEOTIDE SEQUENCE</scope>
    <source>
        <strain evidence="6">CBS 118394</strain>
    </source>
</reference>
<evidence type="ECO:0000256" key="3">
    <source>
        <dbReference type="ARBA" id="ARBA00022827"/>
    </source>
</evidence>
<dbReference type="PANTHER" id="PTHR46720">
    <property type="entry name" value="HYDROXYLASE, PUTATIVE (AFU_ORTHOLOGUE AFUA_3G01460)-RELATED"/>
    <property type="match status" value="1"/>
</dbReference>
<accession>A0AAE0M4X5</accession>
<organism evidence="6 7">
    <name type="scientific">Apodospora peruviana</name>
    <dbReference type="NCBI Taxonomy" id="516989"/>
    <lineage>
        <taxon>Eukaryota</taxon>
        <taxon>Fungi</taxon>
        <taxon>Dikarya</taxon>
        <taxon>Ascomycota</taxon>
        <taxon>Pezizomycotina</taxon>
        <taxon>Sordariomycetes</taxon>
        <taxon>Sordariomycetidae</taxon>
        <taxon>Sordariales</taxon>
        <taxon>Lasiosphaeriaceae</taxon>
        <taxon>Apodospora</taxon>
    </lineage>
</organism>
<evidence type="ECO:0000313" key="6">
    <source>
        <dbReference type="EMBL" id="KAK3319397.1"/>
    </source>
</evidence>
<name>A0AAE0M4X5_9PEZI</name>
<evidence type="ECO:0000313" key="7">
    <source>
        <dbReference type="Proteomes" id="UP001283341"/>
    </source>
</evidence>
<evidence type="ECO:0000256" key="1">
    <source>
        <dbReference type="ARBA" id="ARBA00007992"/>
    </source>
</evidence>
<reference evidence="6" key="1">
    <citation type="journal article" date="2023" name="Mol. Phylogenet. Evol.">
        <title>Genome-scale phylogeny and comparative genomics of the fungal order Sordariales.</title>
        <authorList>
            <person name="Hensen N."/>
            <person name="Bonometti L."/>
            <person name="Westerberg I."/>
            <person name="Brannstrom I.O."/>
            <person name="Guillou S."/>
            <person name="Cros-Aarteil S."/>
            <person name="Calhoun S."/>
            <person name="Haridas S."/>
            <person name="Kuo A."/>
            <person name="Mondo S."/>
            <person name="Pangilinan J."/>
            <person name="Riley R."/>
            <person name="LaButti K."/>
            <person name="Andreopoulos B."/>
            <person name="Lipzen A."/>
            <person name="Chen C."/>
            <person name="Yan M."/>
            <person name="Daum C."/>
            <person name="Ng V."/>
            <person name="Clum A."/>
            <person name="Steindorff A."/>
            <person name="Ohm R.A."/>
            <person name="Martin F."/>
            <person name="Silar P."/>
            <person name="Natvig D.O."/>
            <person name="Lalanne C."/>
            <person name="Gautier V."/>
            <person name="Ament-Velasquez S.L."/>
            <person name="Kruys A."/>
            <person name="Hutchinson M.I."/>
            <person name="Powell A.J."/>
            <person name="Barry K."/>
            <person name="Miller A.N."/>
            <person name="Grigoriev I.V."/>
            <person name="Debuchy R."/>
            <person name="Gladieux P."/>
            <person name="Hiltunen Thoren M."/>
            <person name="Johannesson H."/>
        </authorList>
    </citation>
    <scope>NUCLEOTIDE SEQUENCE</scope>
    <source>
        <strain evidence="6">CBS 118394</strain>
    </source>
</reference>
<dbReference type="InterPro" id="IPR051104">
    <property type="entry name" value="FAD_monoxygenase"/>
</dbReference>
<dbReference type="SUPFAM" id="SSF51905">
    <property type="entry name" value="FAD/NAD(P)-binding domain"/>
    <property type="match status" value="1"/>
</dbReference>
<dbReference type="InterPro" id="IPR002938">
    <property type="entry name" value="FAD-bd"/>
</dbReference>
<feature type="domain" description="FAD-binding" evidence="5">
    <location>
        <begin position="8"/>
        <end position="359"/>
    </location>
</feature>
<dbReference type="GO" id="GO:0044550">
    <property type="term" value="P:secondary metabolite biosynthetic process"/>
    <property type="evidence" value="ECO:0007669"/>
    <property type="project" value="TreeGrafter"/>
</dbReference>
<keyword evidence="3" id="KW-0274">FAD</keyword>
<dbReference type="Gene3D" id="3.50.50.60">
    <property type="entry name" value="FAD/NAD(P)-binding domain"/>
    <property type="match status" value="1"/>
</dbReference>
<dbReference type="EMBL" id="JAUEDM010000004">
    <property type="protein sequence ID" value="KAK3319397.1"/>
    <property type="molecule type" value="Genomic_DNA"/>
</dbReference>
<gene>
    <name evidence="6" type="ORF">B0H66DRAFT_575832</name>
</gene>
<dbReference type="GO" id="GO:0071949">
    <property type="term" value="F:FAD binding"/>
    <property type="evidence" value="ECO:0007669"/>
    <property type="project" value="InterPro"/>
</dbReference>
<evidence type="ECO:0000256" key="4">
    <source>
        <dbReference type="ARBA" id="ARBA00023002"/>
    </source>
</evidence>
<evidence type="ECO:0000259" key="5">
    <source>
        <dbReference type="Pfam" id="PF01494"/>
    </source>
</evidence>
<keyword evidence="7" id="KW-1185">Reference proteome</keyword>
<keyword evidence="4" id="KW-0560">Oxidoreductase</keyword>
<sequence length="429" mass="47797">MVDHPKTLKVAIIGGGPAGLGAAIELSKRPFIDWTLYEKKPVISEISNGLTVQRNTWRMLERMGAARHIKASDFFRPVNGHHTQHRLFSNGITGKLIYTSASKTDGGPPHHEPCRMHRAKLQQALLKEVDQTRVLTGKKLVDIVQLPSKKIRITFQDGFVDEVDLLVGADGIRSVVRRFAFPNHKISYTGASSYRTLVRSSDALAINGLPREVIFWHGKDANWVYTCPLGGDDFEITVRIKEPASVEHYSWGRKADPLHLRDSFADFCLPIQQLTDLVTDLQQFDYFAGPRLETLIGNEAVVLIGDASHPLSGAFGAGAGFALEDAFVLGAALEWAVANGGGLRDALSLFDDVRSPHYREIYGVLDVIAQQNAELAKRGLEVSQEIDARIGERWKSENDWMLYYDVSKLLSRWFGMLETDRITGRESVC</sequence>
<comment type="similarity">
    <text evidence="1">Belongs to the paxM FAD-dependent monooxygenase family.</text>
</comment>
<dbReference type="InterPro" id="IPR036188">
    <property type="entry name" value="FAD/NAD-bd_sf"/>
</dbReference>
<dbReference type="Pfam" id="PF01494">
    <property type="entry name" value="FAD_binding_3"/>
    <property type="match status" value="1"/>
</dbReference>
<dbReference type="AlphaFoldDB" id="A0AAE0M4X5"/>
<comment type="caution">
    <text evidence="6">The sequence shown here is derived from an EMBL/GenBank/DDBJ whole genome shotgun (WGS) entry which is preliminary data.</text>
</comment>
<evidence type="ECO:0000256" key="2">
    <source>
        <dbReference type="ARBA" id="ARBA00022630"/>
    </source>
</evidence>
<dbReference type="PRINTS" id="PR00420">
    <property type="entry name" value="RNGMNOXGNASE"/>
</dbReference>
<protein>
    <recommendedName>
        <fullName evidence="5">FAD-binding domain-containing protein</fullName>
    </recommendedName>
</protein>
<dbReference type="GO" id="GO:0016491">
    <property type="term" value="F:oxidoreductase activity"/>
    <property type="evidence" value="ECO:0007669"/>
    <property type="project" value="UniProtKB-KW"/>
</dbReference>
<keyword evidence="2" id="KW-0285">Flavoprotein</keyword>
<dbReference type="Proteomes" id="UP001283341">
    <property type="component" value="Unassembled WGS sequence"/>
</dbReference>
<proteinExistence type="inferred from homology"/>